<dbReference type="Gene3D" id="3.90.1200.10">
    <property type="match status" value="1"/>
</dbReference>
<dbReference type="InterPro" id="IPR051678">
    <property type="entry name" value="AGP_Transferase"/>
</dbReference>
<dbReference type="PANTHER" id="PTHR21310">
    <property type="entry name" value="AMINOGLYCOSIDE PHOSPHOTRANSFERASE-RELATED-RELATED"/>
    <property type="match status" value="1"/>
</dbReference>
<dbReference type="EMBL" id="LUKN01000328">
    <property type="protein sequence ID" value="OAR03119.1"/>
    <property type="molecule type" value="Genomic_DNA"/>
</dbReference>
<sequence>MDLLRALLSVWTSARSFVLAIWRRLNYRAKIVDVEWCADKFPLTLAPKALKEAANAFIQALQPEAIEALASHHNDGKPCKIFYRLHGSFNVCYFVEFEDGIRWTVRVPITPRLFQPWEKLQSEVATLNYIRSQTSIPVPMVYAFGSDAFLTADKTQSQMFLISEFINGVPLMPDRLLNADGVTRTAFYRQLFDYLAQLRGLELEKLGSLIPAVAPTPSVGNVLSFATNNLQLRLPSFTSAKDYILSQYRVLQHQVYSPVEDYSESDSRYELFALHTFKQSFDELARHSDTCIDEPFVLNHPDLHLCNILVDSDMSIIGIIDWEFAHTVPLRLFTPPLWAIYQQPGLEQLSNWFSTELAAAASGDDRFAQLFREWYGRAELNEAFYLARVIRHPTELTEAFERLVARKELGSNVEKAESEFFQSHPEVALEATRLAAQNARWTRYLHESGMMESAE</sequence>
<dbReference type="InterPro" id="IPR011009">
    <property type="entry name" value="Kinase-like_dom_sf"/>
</dbReference>
<evidence type="ECO:0000313" key="2">
    <source>
        <dbReference type="EMBL" id="OAR03119.1"/>
    </source>
</evidence>
<dbReference type="Proteomes" id="UP000243081">
    <property type="component" value="Unassembled WGS sequence"/>
</dbReference>
<reference evidence="2 3" key="1">
    <citation type="submission" date="2016-03" db="EMBL/GenBank/DDBJ databases">
        <title>Fine-scale spatial genetic structure of a fungal parasite of coffee scale insects.</title>
        <authorList>
            <person name="Jackson D."/>
            <person name="Zemenick K.A."/>
            <person name="Malloure B."/>
            <person name="Quandt C.A."/>
            <person name="James T.Y."/>
        </authorList>
    </citation>
    <scope>NUCLEOTIDE SEQUENCE [LARGE SCALE GENOMIC DNA]</scope>
    <source>
        <strain evidence="2 3">UM487</strain>
    </source>
</reference>
<name>A0A179IMW5_CORDF</name>
<dbReference type="PANTHER" id="PTHR21310:SF37">
    <property type="entry name" value="AMINOGLYCOSIDE PHOSPHOTRANSFERASE DOMAIN-CONTAINING PROTEIN"/>
    <property type="match status" value="1"/>
</dbReference>
<dbReference type="SUPFAM" id="SSF56112">
    <property type="entry name" value="Protein kinase-like (PK-like)"/>
    <property type="match status" value="1"/>
</dbReference>
<accession>A0A179IMW5</accession>
<gene>
    <name evidence="2" type="ORF">LLEC1_06176</name>
</gene>
<dbReference type="InterPro" id="IPR002575">
    <property type="entry name" value="Aminoglycoside_PTrfase"/>
</dbReference>
<dbReference type="Pfam" id="PF01636">
    <property type="entry name" value="APH"/>
    <property type="match status" value="1"/>
</dbReference>
<dbReference type="AlphaFoldDB" id="A0A179IMW5"/>
<feature type="domain" description="Aminoglycoside phosphotransferase" evidence="1">
    <location>
        <begin position="93"/>
        <end position="326"/>
    </location>
</feature>
<proteinExistence type="predicted"/>
<dbReference type="OrthoDB" id="4866437at2759"/>
<protein>
    <recommendedName>
        <fullName evidence="1">Aminoglycoside phosphotransferase domain-containing protein</fullName>
    </recommendedName>
</protein>
<comment type="caution">
    <text evidence="2">The sequence shown here is derived from an EMBL/GenBank/DDBJ whole genome shotgun (WGS) entry which is preliminary data.</text>
</comment>
<evidence type="ECO:0000313" key="3">
    <source>
        <dbReference type="Proteomes" id="UP000243081"/>
    </source>
</evidence>
<organism evidence="2 3">
    <name type="scientific">Cordyceps confragosa</name>
    <name type="common">Lecanicillium lecanii</name>
    <dbReference type="NCBI Taxonomy" id="2714763"/>
    <lineage>
        <taxon>Eukaryota</taxon>
        <taxon>Fungi</taxon>
        <taxon>Dikarya</taxon>
        <taxon>Ascomycota</taxon>
        <taxon>Pezizomycotina</taxon>
        <taxon>Sordariomycetes</taxon>
        <taxon>Hypocreomycetidae</taxon>
        <taxon>Hypocreales</taxon>
        <taxon>Cordycipitaceae</taxon>
        <taxon>Akanthomyces</taxon>
    </lineage>
</organism>
<keyword evidence="3" id="KW-1185">Reference proteome</keyword>
<evidence type="ECO:0000259" key="1">
    <source>
        <dbReference type="Pfam" id="PF01636"/>
    </source>
</evidence>